<organism evidence="5 6">
    <name type="scientific">Paenibacillus konkukensis</name>
    <dbReference type="NCBI Taxonomy" id="2020716"/>
    <lineage>
        <taxon>Bacteria</taxon>
        <taxon>Bacillati</taxon>
        <taxon>Bacillota</taxon>
        <taxon>Bacilli</taxon>
        <taxon>Bacillales</taxon>
        <taxon>Paenibacillaceae</taxon>
        <taxon>Paenibacillus</taxon>
    </lineage>
</organism>
<dbReference type="InterPro" id="IPR017871">
    <property type="entry name" value="ABC_transporter-like_CS"/>
</dbReference>
<reference evidence="5" key="1">
    <citation type="submission" date="2018-02" db="EMBL/GenBank/DDBJ databases">
        <authorList>
            <person name="Kim S.-K."/>
            <person name="Jung H.-I."/>
            <person name="Lee S.-W."/>
        </authorList>
    </citation>
    <scope>NUCLEOTIDE SEQUENCE</scope>
    <source>
        <strain evidence="5">SK3146</strain>
    </source>
</reference>
<name>A0ABY4RJQ8_9BACL</name>
<proteinExistence type="predicted"/>
<dbReference type="PROSITE" id="PS00211">
    <property type="entry name" value="ABC_TRANSPORTER_1"/>
    <property type="match status" value="1"/>
</dbReference>
<dbReference type="SUPFAM" id="SSF52540">
    <property type="entry name" value="P-loop containing nucleoside triphosphate hydrolases"/>
    <property type="match status" value="1"/>
</dbReference>
<dbReference type="PROSITE" id="PS50893">
    <property type="entry name" value="ABC_TRANSPORTER_2"/>
    <property type="match status" value="1"/>
</dbReference>
<dbReference type="InterPro" id="IPR003439">
    <property type="entry name" value="ABC_transporter-like_ATP-bd"/>
</dbReference>
<keyword evidence="1" id="KW-0813">Transport</keyword>
<feature type="domain" description="ABC transporter" evidence="4">
    <location>
        <begin position="7"/>
        <end position="241"/>
    </location>
</feature>
<evidence type="ECO:0000256" key="1">
    <source>
        <dbReference type="ARBA" id="ARBA00022448"/>
    </source>
</evidence>
<evidence type="ECO:0000313" key="6">
    <source>
        <dbReference type="Proteomes" id="UP001057134"/>
    </source>
</evidence>
<dbReference type="InterPro" id="IPR003593">
    <property type="entry name" value="AAA+_ATPase"/>
</dbReference>
<evidence type="ECO:0000256" key="2">
    <source>
        <dbReference type="ARBA" id="ARBA00022741"/>
    </source>
</evidence>
<dbReference type="SMART" id="SM00382">
    <property type="entry name" value="AAA"/>
    <property type="match status" value="1"/>
</dbReference>
<evidence type="ECO:0000256" key="3">
    <source>
        <dbReference type="ARBA" id="ARBA00022840"/>
    </source>
</evidence>
<evidence type="ECO:0000313" key="5">
    <source>
        <dbReference type="EMBL" id="UQZ81859.1"/>
    </source>
</evidence>
<dbReference type="InterPro" id="IPR027417">
    <property type="entry name" value="P-loop_NTPase"/>
</dbReference>
<dbReference type="RefSeq" id="WP_249864058.1">
    <property type="nucleotide sequence ID" value="NZ_CP027059.1"/>
</dbReference>
<dbReference type="Gene3D" id="3.40.50.300">
    <property type="entry name" value="P-loop containing nucleotide triphosphate hydrolases"/>
    <property type="match status" value="1"/>
</dbReference>
<keyword evidence="2" id="KW-0547">Nucleotide-binding</keyword>
<gene>
    <name evidence="5" type="primary">ybbL</name>
    <name evidence="5" type="ORF">SK3146_01015</name>
</gene>
<dbReference type="PANTHER" id="PTHR43423:SF1">
    <property type="entry name" value="ABC TRANSPORTER I FAMILY MEMBER 17"/>
    <property type="match status" value="1"/>
</dbReference>
<dbReference type="GO" id="GO:0005524">
    <property type="term" value="F:ATP binding"/>
    <property type="evidence" value="ECO:0007669"/>
    <property type="project" value="UniProtKB-KW"/>
</dbReference>
<keyword evidence="3 5" id="KW-0067">ATP-binding</keyword>
<reference evidence="5" key="2">
    <citation type="journal article" date="2021" name="J Anim Sci Technol">
        <title>Complete genome sequence of Paenibacillus konkukensis sp. nov. SK3146 as a potential probiotic strain.</title>
        <authorList>
            <person name="Jung H.I."/>
            <person name="Park S."/>
            <person name="Niu K.M."/>
            <person name="Lee S.W."/>
            <person name="Kothari D."/>
            <person name="Yi K.J."/>
            <person name="Kim S.K."/>
        </authorList>
    </citation>
    <scope>NUCLEOTIDE SEQUENCE</scope>
    <source>
        <strain evidence="5">SK3146</strain>
    </source>
</reference>
<keyword evidence="6" id="KW-1185">Reference proteome</keyword>
<dbReference type="Pfam" id="PF00005">
    <property type="entry name" value="ABC_tran"/>
    <property type="match status" value="1"/>
</dbReference>
<dbReference type="EMBL" id="CP027059">
    <property type="protein sequence ID" value="UQZ81859.1"/>
    <property type="molecule type" value="Genomic_DNA"/>
</dbReference>
<sequence>MSTELILDMNGLSKRIAALGEERVLFSGVTARLEQPAVIALLGLSGQGKSTLLRIIGLLDAASEGSIRYRGRKPEEWTSQEWRKKVCYVAQHAVMLPGSVEDNLRAVSILHKQPFDRALASQLLRDCGLEHLDLGKRASDLSGGEKQRVALVRSLLLRPDILLLDEITASLDLHSKQAVERLLASWHRQEAASMIWVTHDLKQARQNSHKVWFMAEHTLLENMDTELFFQRPDSEAARKFLQIP</sequence>
<protein>
    <submittedName>
        <fullName evidence="5">ABC transporter ATP-binding protein YbbL</fullName>
    </submittedName>
</protein>
<dbReference type="PANTHER" id="PTHR43423">
    <property type="entry name" value="ABC TRANSPORTER I FAMILY MEMBER 17"/>
    <property type="match status" value="1"/>
</dbReference>
<evidence type="ECO:0000259" key="4">
    <source>
        <dbReference type="PROSITE" id="PS50893"/>
    </source>
</evidence>
<accession>A0ABY4RJQ8</accession>
<dbReference type="Proteomes" id="UP001057134">
    <property type="component" value="Chromosome"/>
</dbReference>